<name>A0A5C3QIK1_9AGAR</name>
<feature type="region of interest" description="Disordered" evidence="1">
    <location>
        <begin position="1403"/>
        <end position="1550"/>
    </location>
</feature>
<feature type="region of interest" description="Disordered" evidence="1">
    <location>
        <begin position="1252"/>
        <end position="1309"/>
    </location>
</feature>
<evidence type="ECO:0000256" key="1">
    <source>
        <dbReference type="SAM" id="MobiDB-lite"/>
    </source>
</evidence>
<feature type="region of interest" description="Disordered" evidence="1">
    <location>
        <begin position="51"/>
        <end position="79"/>
    </location>
</feature>
<reference evidence="2 3" key="1">
    <citation type="journal article" date="2019" name="Nat. Ecol. Evol.">
        <title>Megaphylogeny resolves global patterns of mushroom evolution.</title>
        <authorList>
            <person name="Varga T."/>
            <person name="Krizsan K."/>
            <person name="Foldi C."/>
            <person name="Dima B."/>
            <person name="Sanchez-Garcia M."/>
            <person name="Sanchez-Ramirez S."/>
            <person name="Szollosi G.J."/>
            <person name="Szarkandi J.G."/>
            <person name="Papp V."/>
            <person name="Albert L."/>
            <person name="Andreopoulos W."/>
            <person name="Angelini C."/>
            <person name="Antonin V."/>
            <person name="Barry K.W."/>
            <person name="Bougher N.L."/>
            <person name="Buchanan P."/>
            <person name="Buyck B."/>
            <person name="Bense V."/>
            <person name="Catcheside P."/>
            <person name="Chovatia M."/>
            <person name="Cooper J."/>
            <person name="Damon W."/>
            <person name="Desjardin D."/>
            <person name="Finy P."/>
            <person name="Geml J."/>
            <person name="Haridas S."/>
            <person name="Hughes K."/>
            <person name="Justo A."/>
            <person name="Karasinski D."/>
            <person name="Kautmanova I."/>
            <person name="Kiss B."/>
            <person name="Kocsube S."/>
            <person name="Kotiranta H."/>
            <person name="LaButti K.M."/>
            <person name="Lechner B.E."/>
            <person name="Liimatainen K."/>
            <person name="Lipzen A."/>
            <person name="Lukacs Z."/>
            <person name="Mihaltcheva S."/>
            <person name="Morgado L.N."/>
            <person name="Niskanen T."/>
            <person name="Noordeloos M.E."/>
            <person name="Ohm R.A."/>
            <person name="Ortiz-Santana B."/>
            <person name="Ovrebo C."/>
            <person name="Racz N."/>
            <person name="Riley R."/>
            <person name="Savchenko A."/>
            <person name="Shiryaev A."/>
            <person name="Soop K."/>
            <person name="Spirin V."/>
            <person name="Szebenyi C."/>
            <person name="Tomsovsky M."/>
            <person name="Tulloss R.E."/>
            <person name="Uehling J."/>
            <person name="Grigoriev I.V."/>
            <person name="Vagvolgyi C."/>
            <person name="Papp T."/>
            <person name="Martin F.M."/>
            <person name="Miettinen O."/>
            <person name="Hibbett D.S."/>
            <person name="Nagy L.G."/>
        </authorList>
    </citation>
    <scope>NUCLEOTIDE SEQUENCE [LARGE SCALE GENOMIC DNA]</scope>
    <source>
        <strain evidence="2 3">CBS 309.79</strain>
    </source>
</reference>
<feature type="compositionally biased region" description="Polar residues" evidence="1">
    <location>
        <begin position="1471"/>
        <end position="1482"/>
    </location>
</feature>
<feature type="compositionally biased region" description="Polar residues" evidence="1">
    <location>
        <begin position="64"/>
        <end position="79"/>
    </location>
</feature>
<keyword evidence="3" id="KW-1185">Reference proteome</keyword>
<feature type="compositionally biased region" description="Acidic residues" evidence="1">
    <location>
        <begin position="1500"/>
        <end position="1511"/>
    </location>
</feature>
<feature type="region of interest" description="Disordered" evidence="1">
    <location>
        <begin position="157"/>
        <end position="176"/>
    </location>
</feature>
<gene>
    <name evidence="2" type="ORF">BDV98DRAFT_604426</name>
</gene>
<dbReference type="EMBL" id="ML178824">
    <property type="protein sequence ID" value="TFL01756.1"/>
    <property type="molecule type" value="Genomic_DNA"/>
</dbReference>
<protein>
    <recommendedName>
        <fullName evidence="4">Telomere-associated protein Rif1 N-terminal domain-containing protein</fullName>
    </recommendedName>
</protein>
<organism evidence="2 3">
    <name type="scientific">Pterulicium gracile</name>
    <dbReference type="NCBI Taxonomy" id="1884261"/>
    <lineage>
        <taxon>Eukaryota</taxon>
        <taxon>Fungi</taxon>
        <taxon>Dikarya</taxon>
        <taxon>Basidiomycota</taxon>
        <taxon>Agaricomycotina</taxon>
        <taxon>Agaricomycetes</taxon>
        <taxon>Agaricomycetidae</taxon>
        <taxon>Agaricales</taxon>
        <taxon>Pleurotineae</taxon>
        <taxon>Pterulaceae</taxon>
        <taxon>Pterulicium</taxon>
    </lineage>
</organism>
<evidence type="ECO:0000313" key="3">
    <source>
        <dbReference type="Proteomes" id="UP000305067"/>
    </source>
</evidence>
<dbReference type="SUPFAM" id="SSF48371">
    <property type="entry name" value="ARM repeat"/>
    <property type="match status" value="1"/>
</dbReference>
<proteinExistence type="predicted"/>
<dbReference type="OrthoDB" id="3068789at2759"/>
<dbReference type="STRING" id="1884261.A0A5C3QIK1"/>
<accession>A0A5C3QIK1</accession>
<evidence type="ECO:0000313" key="2">
    <source>
        <dbReference type="EMBL" id="TFL01756.1"/>
    </source>
</evidence>
<sequence length="1550" mass="170029">MSLLTPPPTQHRGLTWNTRLNSIHLISNDEPLSSLMLPSAKRLGPTKSILKPPSLLPFEDADQSPFSTREQTPEPSDPLTNLTYLQTPLETILNSSTPLRDLTQAYSILAARLRSSVPDVGDVDATWPLFAPLRQNIGPLAERMCEDLRKAFVDPCPLQENTKSTPPSPKPSPKRLAEVTKKSGMTAQQAKYGRDLCTTVHSVLKLLTFVFSIPSLYALFDQEQLHSIFSSVLNILSQPRLPTPHARKTWALSIWVVQTQRLPEPVLDATKDRVTYVLSRAINGQLGKEGKKGAKADGLRAIHDLCSYLPQVFVPAFLPLLEPIIENLTILSAQTRLLTAQALGGFAKGLADLPAEYPDAIEHRWNLARHVQHILWDEVPLARPMSPVKRTSPAKGKLAASPSAGSQHTSHALIKAIRATFLNNDIPTHAGTSPVWGISILASLTVILAPVLRLSSRKSSSTQEPAAIDYKVVLTVNALLTLGMRAKKAALRELCSVVSRVLIWVYTSPQLDGAEPEGDDGEVPESSQHSADSTDRLLNIILNNSDCGIGVTFLSSILSVEEGDRPLELAAAMEMLTRISERGRQDDRSGTTFALLKRLVGITSPLSAQSAELRTLVPESIFTLPFPLTIVNFTSAPFTEGVQDVIAECPKPTDLPCLRREETMLDFEKGAEEWQGETWSALIGVFKTALGGMKDKQMDTMLEVWKTLLLNNVDECQDKEDTESLSAFTELVFETMGSIVLDQDLNPDITPAIFTSARPNILPSSGPMSKKSGQASLCSTAGLRRMHIFRFLWSVARSVIPPIHITSNITLLVENLAHIAQVNIGSGEGIPMSSEEQDERRVWGLVCADVVGVDDDDAMALGAMWDATGAWEVGDRVEVWRVVAEGVGRSNAGWEIGAAVLAMPHLGAHWQMSSDDWAVYSKLMESTRMQAMDFGRDASVVAESICYSILDVLEDSGAAIVNTLPRLADVILSSLDESEALPSKVVELVNKVMVVSYPPSLDQASNCSPSRSKRRSVPGATKASQTECLWMLSTLAKLVEGVSVEGFEGMLQGLRDGLEVWMEDSELSMDNDAYSMNIETLYVAVLSRIRELPHTEAVLKELEDVVAAPFNSTQPEVLEARQDLLGHFNVFWQASYVHMSEPEDGWPEKIDMCLKMVAGDYVVPEAPASEREVSPTISEMQFAAEATTPVVERQSTPPPPQCADEDVFTTPSVPSTPVKSGWLSTLLNPTTPGHSPSKRALFMPAFGADKENMSPLVHTPRSSVKRKIALDEGEAEKRADPETPTRGNKAARRARARRGSVSEDEDSVSMMLWAQDEKEESEQLPKLSIAEKESPLAKKETPKFSFTKESLKVSLVRKDSPKVSPVKKDALQVTLTGTKRKREVFDCVEISTKPPAWAARFDDATSFRGEKVGPPARKLRRVVSAPFQGRPVPPTSESKQEQEAELPSSDDDPHFGQVTPRHLISPALTKARSSLTNGTRSIRSQKKKLLFDLSNRHASEDEDEEGEEEQDPPSSDDTYAPPSPSKQAEERRFRRTSSGGVTIPMPLFSR</sequence>
<dbReference type="InterPro" id="IPR016024">
    <property type="entry name" value="ARM-type_fold"/>
</dbReference>
<dbReference type="Proteomes" id="UP000305067">
    <property type="component" value="Unassembled WGS sequence"/>
</dbReference>
<feature type="compositionally biased region" description="Basic residues" evidence="1">
    <location>
        <begin position="1289"/>
        <end position="1298"/>
    </location>
</feature>
<evidence type="ECO:0008006" key="4">
    <source>
        <dbReference type="Google" id="ProtNLM"/>
    </source>
</evidence>